<sequence length="94" mass="10981">MKNKTAFRIYFESGTKIKGLSFWKNLWDNNFAPELIKRAKEAGLEQAIFFNVTSGYLKNQFDIIEVKNINLLQCVEITDAKDKIDLFLLENKVF</sequence>
<comment type="caution">
    <text evidence="1">The sequence shown here is derived from an EMBL/GenBank/DDBJ whole genome shotgun (WGS) entry which is preliminary data.</text>
</comment>
<proteinExistence type="predicted"/>
<organism evidence="1 2">
    <name type="scientific">Flavobacterium cellulosilyticum</name>
    <dbReference type="NCBI Taxonomy" id="2541731"/>
    <lineage>
        <taxon>Bacteria</taxon>
        <taxon>Pseudomonadati</taxon>
        <taxon>Bacteroidota</taxon>
        <taxon>Flavobacteriia</taxon>
        <taxon>Flavobacteriales</taxon>
        <taxon>Flavobacteriaceae</taxon>
        <taxon>Flavobacterium</taxon>
    </lineage>
</organism>
<dbReference type="RefSeq" id="WP_132000827.1">
    <property type="nucleotide sequence ID" value="NZ_SMFK01000001.1"/>
</dbReference>
<evidence type="ECO:0000313" key="2">
    <source>
        <dbReference type="Proteomes" id="UP000295479"/>
    </source>
</evidence>
<reference evidence="1 2" key="1">
    <citation type="submission" date="2019-03" db="EMBL/GenBank/DDBJ databases">
        <title>Flavobacterium AR-3-4 sp. nov. isolated from arctic soil.</title>
        <authorList>
            <person name="Chaudhary D.K."/>
        </authorList>
    </citation>
    <scope>NUCLEOTIDE SEQUENCE [LARGE SCALE GENOMIC DNA]</scope>
    <source>
        <strain evidence="1 2">AR-3-4</strain>
    </source>
</reference>
<dbReference type="InterPro" id="IPR015867">
    <property type="entry name" value="N-reg_PII/ATP_PRibTrfase_C"/>
</dbReference>
<accession>A0A4R5CK67</accession>
<evidence type="ECO:0000313" key="1">
    <source>
        <dbReference type="EMBL" id="TDD99566.1"/>
    </source>
</evidence>
<gene>
    <name evidence="1" type="ORF">E0F76_02235</name>
</gene>
<dbReference type="OrthoDB" id="954468at2"/>
<dbReference type="Gene3D" id="3.30.70.120">
    <property type="match status" value="1"/>
</dbReference>
<protein>
    <submittedName>
        <fullName evidence="1">Uncharacterized protein</fullName>
    </submittedName>
</protein>
<name>A0A4R5CK67_9FLAO</name>
<dbReference type="Proteomes" id="UP000295479">
    <property type="component" value="Unassembled WGS sequence"/>
</dbReference>
<keyword evidence="2" id="KW-1185">Reference proteome</keyword>
<dbReference type="EMBL" id="SMFK01000001">
    <property type="protein sequence ID" value="TDD99566.1"/>
    <property type="molecule type" value="Genomic_DNA"/>
</dbReference>
<dbReference type="AlphaFoldDB" id="A0A4R5CK67"/>